<dbReference type="Pfam" id="PF01419">
    <property type="entry name" value="Jacalin"/>
    <property type="match status" value="1"/>
</dbReference>
<dbReference type="PROSITE" id="PS51752">
    <property type="entry name" value="JACALIN_LECTIN"/>
    <property type="match status" value="1"/>
</dbReference>
<accession>A0A5B7CAJ3</accession>
<sequence length="175" mass="19806">MIKIGTSSGGGEVWDDKDRSDIVQIFISWTEGTKRLNFIQFLYVENGTLVLSEKRGGMPGNKFKTVKFDYPSEFLTRLSCRGYTSYCGLNYVSSITFGTNRGTYGPFGQAKESDTFYDFDMGQDRPFGGFYGTTRDGRLESIGVYVRPIATLNNTTTEVEQEEEEEEEDNSHYSD</sequence>
<keyword evidence="2" id="KW-0430">Lectin</keyword>
<protein>
    <submittedName>
        <fullName evidence="5">Putative inactive protein RESTRICTED TEV MOVEMENT 1-like</fullName>
    </submittedName>
</protein>
<evidence type="ECO:0000256" key="2">
    <source>
        <dbReference type="ARBA" id="ARBA00022734"/>
    </source>
</evidence>
<dbReference type="InterPro" id="IPR001229">
    <property type="entry name" value="Jacalin-like_lectin_dom"/>
</dbReference>
<dbReference type="PANTHER" id="PTHR47293:SF81">
    <property type="entry name" value="INACTIVE PROTEIN RESTRICTED TEV MOVEMENT 1-LIKE"/>
    <property type="match status" value="1"/>
</dbReference>
<feature type="region of interest" description="Disordered" evidence="3">
    <location>
        <begin position="156"/>
        <end position="175"/>
    </location>
</feature>
<dbReference type="EMBL" id="GHES01047381">
    <property type="protein sequence ID" value="MPA77940.1"/>
    <property type="molecule type" value="Transcribed_RNA"/>
</dbReference>
<dbReference type="PANTHER" id="PTHR47293">
    <property type="entry name" value="JACALIN-RELATED LECTIN 3"/>
    <property type="match status" value="1"/>
</dbReference>
<dbReference type="GO" id="GO:0030246">
    <property type="term" value="F:carbohydrate binding"/>
    <property type="evidence" value="ECO:0007669"/>
    <property type="project" value="UniProtKB-KW"/>
</dbReference>
<reference evidence="5" key="1">
    <citation type="submission" date="2019-08" db="EMBL/GenBank/DDBJ databases">
        <title>Reference gene set and small RNA set construction with multiple tissues from Davidia involucrata Baill.</title>
        <authorList>
            <person name="Yang H."/>
            <person name="Zhou C."/>
            <person name="Li G."/>
            <person name="Wang J."/>
            <person name="Gao P."/>
            <person name="Wang M."/>
            <person name="Wang R."/>
            <person name="Zhao Y."/>
        </authorList>
    </citation>
    <scope>NUCLEOTIDE SEQUENCE</scope>
    <source>
        <tissue evidence="5">Mixed with DoveR01_LX</tissue>
    </source>
</reference>
<dbReference type="InterPro" id="IPR036404">
    <property type="entry name" value="Jacalin-like_lectin_dom_sf"/>
</dbReference>
<evidence type="ECO:0000313" key="5">
    <source>
        <dbReference type="EMBL" id="MPA77940.1"/>
    </source>
</evidence>
<evidence type="ECO:0000259" key="4">
    <source>
        <dbReference type="PROSITE" id="PS51752"/>
    </source>
</evidence>
<comment type="similarity">
    <text evidence="1">Belongs to the jacalin lectin family.</text>
</comment>
<feature type="compositionally biased region" description="Acidic residues" evidence="3">
    <location>
        <begin position="159"/>
        <end position="169"/>
    </location>
</feature>
<proteinExistence type="inferred from homology"/>
<gene>
    <name evidence="5" type="ORF">Din_047381</name>
</gene>
<evidence type="ECO:0000256" key="1">
    <source>
        <dbReference type="ARBA" id="ARBA00006568"/>
    </source>
</evidence>
<dbReference type="SUPFAM" id="SSF51101">
    <property type="entry name" value="Mannose-binding lectins"/>
    <property type="match status" value="1"/>
</dbReference>
<name>A0A5B7CAJ3_DAVIN</name>
<feature type="domain" description="Jacalin-type lectin" evidence="4">
    <location>
        <begin position="1"/>
        <end position="148"/>
    </location>
</feature>
<dbReference type="Gene3D" id="2.100.10.30">
    <property type="entry name" value="Jacalin-like lectin domain"/>
    <property type="match status" value="1"/>
</dbReference>
<dbReference type="AlphaFoldDB" id="A0A5B7CAJ3"/>
<organism evidence="5">
    <name type="scientific">Davidia involucrata</name>
    <name type="common">Dove tree</name>
    <dbReference type="NCBI Taxonomy" id="16924"/>
    <lineage>
        <taxon>Eukaryota</taxon>
        <taxon>Viridiplantae</taxon>
        <taxon>Streptophyta</taxon>
        <taxon>Embryophyta</taxon>
        <taxon>Tracheophyta</taxon>
        <taxon>Spermatophyta</taxon>
        <taxon>Magnoliopsida</taxon>
        <taxon>eudicotyledons</taxon>
        <taxon>Gunneridae</taxon>
        <taxon>Pentapetalae</taxon>
        <taxon>asterids</taxon>
        <taxon>Cornales</taxon>
        <taxon>Nyssaceae</taxon>
        <taxon>Davidia</taxon>
    </lineage>
</organism>
<dbReference type="SMART" id="SM00915">
    <property type="entry name" value="Jacalin"/>
    <property type="match status" value="1"/>
</dbReference>
<evidence type="ECO:0000256" key="3">
    <source>
        <dbReference type="SAM" id="MobiDB-lite"/>
    </source>
</evidence>